<reference evidence="1" key="1">
    <citation type="journal article" date="2020" name="Nature">
        <title>Giant virus diversity and host interactions through global metagenomics.</title>
        <authorList>
            <person name="Schulz F."/>
            <person name="Roux S."/>
            <person name="Paez-Espino D."/>
            <person name="Jungbluth S."/>
            <person name="Walsh D.A."/>
            <person name="Denef V.J."/>
            <person name="McMahon K.D."/>
            <person name="Konstantinidis K.T."/>
            <person name="Eloe-Fadrosh E.A."/>
            <person name="Kyrpides N.C."/>
            <person name="Woyke T."/>
        </authorList>
    </citation>
    <scope>NUCLEOTIDE SEQUENCE</scope>
    <source>
        <strain evidence="1">GVMAG-M-3300001351-8</strain>
    </source>
</reference>
<dbReference type="EMBL" id="MN738870">
    <property type="protein sequence ID" value="QHT29189.1"/>
    <property type="molecule type" value="Genomic_DNA"/>
</dbReference>
<accession>A0A6C0ELL6</accession>
<evidence type="ECO:0000313" key="1">
    <source>
        <dbReference type="EMBL" id="QHT29189.1"/>
    </source>
</evidence>
<name>A0A6C0ELL6_9ZZZZ</name>
<sequence>MIQLMDSNIKAPFNIASNTLLNKNELMSIIIKQSGKKLTIRNTTGYVSTNNIKPSIMFETYVRKIYVWVLSQVGILKRPIPRPRMRPIIQIPHLDPLNNRL</sequence>
<proteinExistence type="predicted"/>
<organism evidence="1">
    <name type="scientific">viral metagenome</name>
    <dbReference type="NCBI Taxonomy" id="1070528"/>
    <lineage>
        <taxon>unclassified sequences</taxon>
        <taxon>metagenomes</taxon>
        <taxon>organismal metagenomes</taxon>
    </lineage>
</organism>
<dbReference type="AlphaFoldDB" id="A0A6C0ELL6"/>
<protein>
    <submittedName>
        <fullName evidence="1">Uncharacterized protein</fullName>
    </submittedName>
</protein>